<name>A0A0E9UVS0_ANGAN</name>
<reference evidence="1" key="2">
    <citation type="journal article" date="2015" name="Fish Shellfish Immunol.">
        <title>Early steps in the European eel (Anguilla anguilla)-Vibrio vulnificus interaction in the gills: Role of the RtxA13 toxin.</title>
        <authorList>
            <person name="Callol A."/>
            <person name="Pajuelo D."/>
            <person name="Ebbesson L."/>
            <person name="Teles M."/>
            <person name="MacKenzie S."/>
            <person name="Amaro C."/>
        </authorList>
    </citation>
    <scope>NUCLEOTIDE SEQUENCE</scope>
</reference>
<sequence length="19" mass="2290">MEKVIKTLIITHMKKYLSL</sequence>
<evidence type="ECO:0000313" key="1">
    <source>
        <dbReference type="EMBL" id="JAH69979.1"/>
    </source>
</evidence>
<dbReference type="AlphaFoldDB" id="A0A0E9UVS0"/>
<proteinExistence type="predicted"/>
<dbReference type="EMBL" id="GBXM01038598">
    <property type="protein sequence ID" value="JAH69979.1"/>
    <property type="molecule type" value="Transcribed_RNA"/>
</dbReference>
<reference evidence="1" key="1">
    <citation type="submission" date="2014-11" db="EMBL/GenBank/DDBJ databases">
        <authorList>
            <person name="Amaro Gonzalez C."/>
        </authorList>
    </citation>
    <scope>NUCLEOTIDE SEQUENCE</scope>
</reference>
<protein>
    <submittedName>
        <fullName evidence="1">Uncharacterized protein</fullName>
    </submittedName>
</protein>
<accession>A0A0E9UVS0</accession>
<organism evidence="1">
    <name type="scientific">Anguilla anguilla</name>
    <name type="common">European freshwater eel</name>
    <name type="synonym">Muraena anguilla</name>
    <dbReference type="NCBI Taxonomy" id="7936"/>
    <lineage>
        <taxon>Eukaryota</taxon>
        <taxon>Metazoa</taxon>
        <taxon>Chordata</taxon>
        <taxon>Craniata</taxon>
        <taxon>Vertebrata</taxon>
        <taxon>Euteleostomi</taxon>
        <taxon>Actinopterygii</taxon>
        <taxon>Neopterygii</taxon>
        <taxon>Teleostei</taxon>
        <taxon>Anguilliformes</taxon>
        <taxon>Anguillidae</taxon>
        <taxon>Anguilla</taxon>
    </lineage>
</organism>